<evidence type="ECO:0000313" key="3">
    <source>
        <dbReference type="Proteomes" id="UP000823941"/>
    </source>
</evidence>
<evidence type="ECO:0000256" key="1">
    <source>
        <dbReference type="SAM" id="MobiDB-lite"/>
    </source>
</evidence>
<feature type="compositionally biased region" description="Low complexity" evidence="1">
    <location>
        <begin position="24"/>
        <end position="39"/>
    </location>
</feature>
<feature type="region of interest" description="Disordered" evidence="1">
    <location>
        <begin position="1"/>
        <end position="68"/>
    </location>
</feature>
<keyword evidence="3" id="KW-1185">Reference proteome</keyword>
<dbReference type="Proteomes" id="UP000823941">
    <property type="component" value="Chromosome 29"/>
</dbReference>
<proteinExistence type="predicted"/>
<organism evidence="2 3">
    <name type="scientific">Plutella xylostella</name>
    <name type="common">Diamondback moth</name>
    <name type="synonym">Plutella maculipennis</name>
    <dbReference type="NCBI Taxonomy" id="51655"/>
    <lineage>
        <taxon>Eukaryota</taxon>
        <taxon>Metazoa</taxon>
        <taxon>Ecdysozoa</taxon>
        <taxon>Arthropoda</taxon>
        <taxon>Hexapoda</taxon>
        <taxon>Insecta</taxon>
        <taxon>Pterygota</taxon>
        <taxon>Neoptera</taxon>
        <taxon>Endopterygota</taxon>
        <taxon>Lepidoptera</taxon>
        <taxon>Glossata</taxon>
        <taxon>Ditrysia</taxon>
        <taxon>Yponomeutoidea</taxon>
        <taxon>Plutellidae</taxon>
        <taxon>Plutella</taxon>
    </lineage>
</organism>
<accession>A0ABQ7PVT3</accession>
<dbReference type="EMBL" id="JAHIBW010000029">
    <property type="protein sequence ID" value="KAG7295763.1"/>
    <property type="molecule type" value="Genomic_DNA"/>
</dbReference>
<gene>
    <name evidence="2" type="ORF">JYU34_020814</name>
</gene>
<name>A0ABQ7PVT3_PLUXY</name>
<sequence>MWTSSREAYTRSGSASGCLRRCQSTSRPQSRAPTPRRAPAVPPPPPRWSGGWRRPEPSRSCTGMKRSR</sequence>
<evidence type="ECO:0000313" key="2">
    <source>
        <dbReference type="EMBL" id="KAG7295763.1"/>
    </source>
</evidence>
<comment type="caution">
    <text evidence="2">The sequence shown here is derived from an EMBL/GenBank/DDBJ whole genome shotgun (WGS) entry which is preliminary data.</text>
</comment>
<protein>
    <submittedName>
        <fullName evidence="2">Uncharacterized protein</fullName>
    </submittedName>
</protein>
<feature type="compositionally biased region" description="Polar residues" evidence="1">
    <location>
        <begin position="1"/>
        <end position="15"/>
    </location>
</feature>
<reference evidence="2 3" key="1">
    <citation type="submission" date="2021-06" db="EMBL/GenBank/DDBJ databases">
        <title>A haploid diamondback moth (Plutella xylostella L.) genome assembly resolves 31 chromosomes and identifies a diamide resistance mutation.</title>
        <authorList>
            <person name="Ward C.M."/>
            <person name="Perry K.D."/>
            <person name="Baker G."/>
            <person name="Powis K."/>
            <person name="Heckel D.G."/>
            <person name="Baxter S.W."/>
        </authorList>
    </citation>
    <scope>NUCLEOTIDE SEQUENCE [LARGE SCALE GENOMIC DNA]</scope>
    <source>
        <strain evidence="2 3">LV</strain>
        <tissue evidence="2">Single pupa</tissue>
    </source>
</reference>